<dbReference type="EMBL" id="JACAZH010000001">
    <property type="protein sequence ID" value="KAF7378509.1"/>
    <property type="molecule type" value="Genomic_DNA"/>
</dbReference>
<evidence type="ECO:0000313" key="2">
    <source>
        <dbReference type="Proteomes" id="UP000623467"/>
    </source>
</evidence>
<reference evidence="1" key="1">
    <citation type="submission" date="2020-05" db="EMBL/GenBank/DDBJ databases">
        <title>Mycena genomes resolve the evolution of fungal bioluminescence.</title>
        <authorList>
            <person name="Tsai I.J."/>
        </authorList>
    </citation>
    <scope>NUCLEOTIDE SEQUENCE</scope>
    <source>
        <strain evidence="1">160909Yilan</strain>
    </source>
</reference>
<dbReference type="InterPro" id="IPR012337">
    <property type="entry name" value="RNaseH-like_sf"/>
</dbReference>
<protein>
    <submittedName>
        <fullName evidence="1">DUF659 family protein</fullName>
    </submittedName>
</protein>
<evidence type="ECO:0000313" key="1">
    <source>
        <dbReference type="EMBL" id="KAF7378509.1"/>
    </source>
</evidence>
<proteinExistence type="predicted"/>
<sequence length="944" mass="104258">MSGSGVTYYHSELKDLRRLLKHLPHTIPLGEAHNFLGYAPDGKRVDEVGCLKSVVSHDIGSSFGSRRTPAGQDIVITFKSRGPALEKVVDVLRDFITGNGGPNVLLTQWVDDLRHAARVAIESAGSRMNWAFEDLEDDPLPEAPTAAPTRGRPKAQILDKLSIACHAKSDNSARFRCAGNGCHESWAVPRMSGRILPHASVCRYLSPELRDLALLDNAKSSLSSKIEAGSSSGKSDIFADFRRAGQENKADARKQRIEKTNLLVLDLLCDGALPPKLVDSHAFRTLVDYLQPGNGIVVSTTFSTNYIPAEAAKVTVLSIEKLKTYHNLTISYDGGTTKGHQSIYTVHVTTPDREAHLIKGDEASGFSHTGEHIKKVVMDVIRMIGRERFSAIGSDSTGNTTWTRDSTADEIPTLFIVPDPCHHLSNTVGDITRLPYFQNAISKTRITITHFSHSTYSATHLKALRVIFDINKGLEKIGKTRFGTIYWAGYALLRCLPPIDELFLSGIITTDGEEKSKLAWFKQFRVRQEFEMELRQLCTILEPIARAIKCLEGLEVTVGDVFKFYVAITAVIRDLFHEDVLSFPQSLQDEVCSIVNRRFDEMINGPSGDIYLAGFYLDPEHVKSPLLFRTSANQLGALGPLPTAPRGFRSGVTDRDLRDSMPAYPKVGIFLKKALAKELQAGRKDPAFSSYASGDQILDAFKIQFEAYTRQYPPFSARAEAWSRPMLYWQAMSQLPEASILAFLAIKIFSILPNSMPEERTVSRFARNDTVDRASQDASTIVAMTKIYQHNRREWLATQKVEQKKAKSPSLNWRSVKGLMVEADAEASPDNSTDNVATSNGAPQVSRSAACEAGLQALNAVNPSVNSVQTTELSFTDTWIHTHREGIDIRLPFFRDLLADKPIPGATDIGSLANWSEQATGAADGSRKGAASTVWEGEVDRLEF</sequence>
<dbReference type="AlphaFoldDB" id="A0A8H6ZJ71"/>
<gene>
    <name evidence="1" type="ORF">MSAN_00278500</name>
</gene>
<organism evidence="1 2">
    <name type="scientific">Mycena sanguinolenta</name>
    <dbReference type="NCBI Taxonomy" id="230812"/>
    <lineage>
        <taxon>Eukaryota</taxon>
        <taxon>Fungi</taxon>
        <taxon>Dikarya</taxon>
        <taxon>Basidiomycota</taxon>
        <taxon>Agaricomycotina</taxon>
        <taxon>Agaricomycetes</taxon>
        <taxon>Agaricomycetidae</taxon>
        <taxon>Agaricales</taxon>
        <taxon>Marasmiineae</taxon>
        <taxon>Mycenaceae</taxon>
        <taxon>Mycena</taxon>
    </lineage>
</organism>
<dbReference type="OrthoDB" id="3236755at2759"/>
<accession>A0A8H6ZJ71</accession>
<name>A0A8H6ZJ71_9AGAR</name>
<keyword evidence="2" id="KW-1185">Reference proteome</keyword>
<dbReference type="SUPFAM" id="SSF53098">
    <property type="entry name" value="Ribonuclease H-like"/>
    <property type="match status" value="1"/>
</dbReference>
<comment type="caution">
    <text evidence="1">The sequence shown here is derived from an EMBL/GenBank/DDBJ whole genome shotgun (WGS) entry which is preliminary data.</text>
</comment>
<dbReference type="Proteomes" id="UP000623467">
    <property type="component" value="Unassembled WGS sequence"/>
</dbReference>